<dbReference type="OrthoDB" id="6755010at2759"/>
<protein>
    <submittedName>
        <fullName evidence="2">Uncharacterized protein</fullName>
    </submittedName>
</protein>
<feature type="region of interest" description="Disordered" evidence="1">
    <location>
        <begin position="1"/>
        <end position="21"/>
    </location>
</feature>
<dbReference type="Proteomes" id="UP001165082">
    <property type="component" value="Unassembled WGS sequence"/>
</dbReference>
<feature type="compositionally biased region" description="Acidic residues" evidence="1">
    <location>
        <begin position="110"/>
        <end position="122"/>
    </location>
</feature>
<evidence type="ECO:0000256" key="1">
    <source>
        <dbReference type="SAM" id="MobiDB-lite"/>
    </source>
</evidence>
<evidence type="ECO:0000313" key="2">
    <source>
        <dbReference type="EMBL" id="GMH54335.1"/>
    </source>
</evidence>
<dbReference type="EMBL" id="BRXZ01004721">
    <property type="protein sequence ID" value="GMH54335.1"/>
    <property type="molecule type" value="Genomic_DNA"/>
</dbReference>
<proteinExistence type="predicted"/>
<gene>
    <name evidence="2" type="ORF">TrRE_jg3418</name>
</gene>
<keyword evidence="3" id="KW-1185">Reference proteome</keyword>
<comment type="caution">
    <text evidence="2">The sequence shown here is derived from an EMBL/GenBank/DDBJ whole genome shotgun (WGS) entry which is preliminary data.</text>
</comment>
<dbReference type="AlphaFoldDB" id="A0A9W7DU44"/>
<name>A0A9W7DU44_9STRA</name>
<evidence type="ECO:0000313" key="3">
    <source>
        <dbReference type="Proteomes" id="UP001165082"/>
    </source>
</evidence>
<organism evidence="2 3">
    <name type="scientific">Triparma retinervis</name>
    <dbReference type="NCBI Taxonomy" id="2557542"/>
    <lineage>
        <taxon>Eukaryota</taxon>
        <taxon>Sar</taxon>
        <taxon>Stramenopiles</taxon>
        <taxon>Ochrophyta</taxon>
        <taxon>Bolidophyceae</taxon>
        <taxon>Parmales</taxon>
        <taxon>Triparmaceae</taxon>
        <taxon>Triparma</taxon>
    </lineage>
</organism>
<accession>A0A9W7DU44</accession>
<reference evidence="2" key="1">
    <citation type="submission" date="2022-07" db="EMBL/GenBank/DDBJ databases">
        <title>Genome analysis of Parmales, a sister group of diatoms, reveals the evolutionary specialization of diatoms from phago-mixotrophs to photoautotrophs.</title>
        <authorList>
            <person name="Ban H."/>
            <person name="Sato S."/>
            <person name="Yoshikawa S."/>
            <person name="Kazumasa Y."/>
            <person name="Nakamura Y."/>
            <person name="Ichinomiya M."/>
            <person name="Saitoh K."/>
            <person name="Sato N."/>
            <person name="Blanc-Mathieu R."/>
            <person name="Endo H."/>
            <person name="Kuwata A."/>
            <person name="Ogata H."/>
        </authorList>
    </citation>
    <scope>NUCLEOTIDE SEQUENCE</scope>
</reference>
<feature type="compositionally biased region" description="Low complexity" evidence="1">
    <location>
        <begin position="1"/>
        <end position="10"/>
    </location>
</feature>
<feature type="region of interest" description="Disordered" evidence="1">
    <location>
        <begin position="97"/>
        <end position="139"/>
    </location>
</feature>
<sequence>MTARSTSGTARRTEAVKAKRGINASLDEGTLKKARMLNADRGKDEGQGSSILGFVRMGEKTEAKLGQVRVEEKSKRGGADEDIMTNWSAHHAKMMEQKAAAGVRSNINGDNEEEEEEEEEVEAVGNDLPPIPDESLSTGVLPRLTTHSEHLILDTCVEIDSGIAPNHLAYLSFPS</sequence>